<protein>
    <submittedName>
        <fullName evidence="1">Uncharacterized protein</fullName>
    </submittedName>
</protein>
<reference evidence="1 2" key="1">
    <citation type="submission" date="2016-05" db="EMBL/GenBank/DDBJ databases">
        <title>Single-cell genome of chain-forming Candidatus Thiomargarita nelsonii and comparison to other large sulfur-oxidizing bacteria.</title>
        <authorList>
            <person name="Winkel M."/>
            <person name="Salman V."/>
            <person name="Woyke T."/>
            <person name="Schulz-Vogt H."/>
            <person name="Richter M."/>
            <person name="Flood B."/>
            <person name="Bailey J."/>
            <person name="Amann R."/>
            <person name="Mussmann M."/>
        </authorList>
    </citation>
    <scope>NUCLEOTIDE SEQUENCE [LARGE SCALE GENOMIC DNA]</scope>
    <source>
        <strain evidence="1 2">THI036</strain>
    </source>
</reference>
<sequence>MQKKRKTTTSQPELLNIQETFKNESLPPPVYPPYASYRYYLTNIQVRMIIDFLQPRLRLIGFHLMISPRLQRRCGWPTPKLKRWTPTTVWSPNAL</sequence>
<evidence type="ECO:0000313" key="1">
    <source>
        <dbReference type="EMBL" id="OAD19390.1"/>
    </source>
</evidence>
<comment type="caution">
    <text evidence="1">The sequence shown here is derived from an EMBL/GenBank/DDBJ whole genome shotgun (WGS) entry which is preliminary data.</text>
</comment>
<gene>
    <name evidence="1" type="ORF">THIOM_004979</name>
</gene>
<organism evidence="1 2">
    <name type="scientific">Candidatus Thiomargarita nelsonii</name>
    <dbReference type="NCBI Taxonomy" id="1003181"/>
    <lineage>
        <taxon>Bacteria</taxon>
        <taxon>Pseudomonadati</taxon>
        <taxon>Pseudomonadota</taxon>
        <taxon>Gammaproteobacteria</taxon>
        <taxon>Thiotrichales</taxon>
        <taxon>Thiotrichaceae</taxon>
        <taxon>Thiomargarita</taxon>
    </lineage>
</organism>
<proteinExistence type="predicted"/>
<dbReference type="EMBL" id="LUTY01002819">
    <property type="protein sequence ID" value="OAD19390.1"/>
    <property type="molecule type" value="Genomic_DNA"/>
</dbReference>
<keyword evidence="2" id="KW-1185">Reference proteome</keyword>
<dbReference type="AlphaFoldDB" id="A0A176RUG8"/>
<evidence type="ECO:0000313" key="2">
    <source>
        <dbReference type="Proteomes" id="UP000076962"/>
    </source>
</evidence>
<name>A0A176RUG8_9GAMM</name>
<accession>A0A176RUG8</accession>
<dbReference type="Proteomes" id="UP000076962">
    <property type="component" value="Unassembled WGS sequence"/>
</dbReference>